<keyword evidence="2" id="KW-0378">Hydrolase</keyword>
<feature type="domain" description="GmrSD restriction endonucleases C-terminal" evidence="1">
    <location>
        <begin position="75"/>
        <end position="215"/>
    </location>
</feature>
<keyword evidence="2" id="KW-0540">Nuclease</keyword>
<keyword evidence="2" id="KW-0255">Endonuclease</keyword>
<organism evidence="2 3">
    <name type="scientific">Nanchangia anserum</name>
    <dbReference type="NCBI Taxonomy" id="2692125"/>
    <lineage>
        <taxon>Bacteria</taxon>
        <taxon>Bacillati</taxon>
        <taxon>Actinomycetota</taxon>
        <taxon>Actinomycetes</taxon>
        <taxon>Actinomycetales</taxon>
        <taxon>Actinomycetaceae</taxon>
        <taxon>Nanchangia</taxon>
    </lineage>
</organism>
<dbReference type="Proteomes" id="UP000627538">
    <property type="component" value="Unassembled WGS sequence"/>
</dbReference>
<accession>A0A8I0G8V7</accession>
<dbReference type="EMBL" id="JACRUO010000001">
    <property type="protein sequence ID" value="MBD3689294.1"/>
    <property type="molecule type" value="Genomic_DNA"/>
</dbReference>
<dbReference type="AlphaFoldDB" id="A0A8I0G8V7"/>
<sequence length="227" mass="24993">MTDLGRRDFDPTHLSLPGGREIVLGRDSTAILAAGPHTDMTQAIAALPVRETSPGGYNRDDFGVRWADEDHNGCDTRNDVLARDLSNVRFKPGTHDCIVVSGDFVEPYTGRHMRFTRGRQTSEAIQIDHVVALADAWRSGANAWDAPTRQRFANDPLNLLAVDGEENQEKSAQSADAWLPANSGYHCAYVARQVAVKREWGLSVTEPERRAMAEVASTCPNQPLPTR</sequence>
<evidence type="ECO:0000313" key="2">
    <source>
        <dbReference type="EMBL" id="MBD3689294.1"/>
    </source>
</evidence>
<reference evidence="2 3" key="1">
    <citation type="submission" date="2020-08" db="EMBL/GenBank/DDBJ databases">
        <title>Winkia gen. nov., sp. nov., isolated from faeces of the Anser albifrons in China.</title>
        <authorList>
            <person name="Liu Q."/>
        </authorList>
    </citation>
    <scope>NUCLEOTIDE SEQUENCE [LARGE SCALE GENOMIC DNA]</scope>
    <source>
        <strain evidence="2 3">C62</strain>
    </source>
</reference>
<evidence type="ECO:0000313" key="3">
    <source>
        <dbReference type="Proteomes" id="UP000627538"/>
    </source>
</evidence>
<dbReference type="GO" id="GO:0004519">
    <property type="term" value="F:endonuclease activity"/>
    <property type="evidence" value="ECO:0007669"/>
    <property type="project" value="UniProtKB-KW"/>
</dbReference>
<proteinExistence type="predicted"/>
<dbReference type="PANTHER" id="PTHR24094:SF15">
    <property type="entry name" value="AMP-DEPENDENT SYNTHETASE_LIGASE DOMAIN-CONTAINING PROTEIN-RELATED"/>
    <property type="match status" value="1"/>
</dbReference>
<dbReference type="InterPro" id="IPR011089">
    <property type="entry name" value="GmrSD_C"/>
</dbReference>
<comment type="caution">
    <text evidence="2">The sequence shown here is derived from an EMBL/GenBank/DDBJ whole genome shotgun (WGS) entry which is preliminary data.</text>
</comment>
<protein>
    <submittedName>
        <fullName evidence="2">HNH endonuclease</fullName>
    </submittedName>
</protein>
<dbReference type="PANTHER" id="PTHR24094">
    <property type="entry name" value="SECRETED PROTEIN"/>
    <property type="match status" value="1"/>
</dbReference>
<evidence type="ECO:0000259" key="1">
    <source>
        <dbReference type="Pfam" id="PF07510"/>
    </source>
</evidence>
<gene>
    <name evidence="2" type="ORF">H8R10_03485</name>
</gene>
<name>A0A8I0G8V7_9ACTO</name>
<keyword evidence="3" id="KW-1185">Reference proteome</keyword>
<dbReference type="Pfam" id="PF07510">
    <property type="entry name" value="GmrSD_C"/>
    <property type="match status" value="1"/>
</dbReference>